<evidence type="ECO:0000313" key="2">
    <source>
        <dbReference type="EMBL" id="KAL3846627.1"/>
    </source>
</evidence>
<accession>A0ABD3UC88</accession>
<organism evidence="2 3">
    <name type="scientific">Sinanodonta woodiana</name>
    <name type="common">Chinese pond mussel</name>
    <name type="synonym">Anodonta woodiana</name>
    <dbReference type="NCBI Taxonomy" id="1069815"/>
    <lineage>
        <taxon>Eukaryota</taxon>
        <taxon>Metazoa</taxon>
        <taxon>Spiralia</taxon>
        <taxon>Lophotrochozoa</taxon>
        <taxon>Mollusca</taxon>
        <taxon>Bivalvia</taxon>
        <taxon>Autobranchia</taxon>
        <taxon>Heteroconchia</taxon>
        <taxon>Palaeoheterodonta</taxon>
        <taxon>Unionida</taxon>
        <taxon>Unionoidea</taxon>
        <taxon>Unionidae</taxon>
        <taxon>Unioninae</taxon>
        <taxon>Sinanodonta</taxon>
    </lineage>
</organism>
<proteinExistence type="predicted"/>
<feature type="compositionally biased region" description="Basic and acidic residues" evidence="1">
    <location>
        <begin position="64"/>
        <end position="74"/>
    </location>
</feature>
<protein>
    <submittedName>
        <fullName evidence="2">Uncharacterized protein</fullName>
    </submittedName>
</protein>
<dbReference type="AlphaFoldDB" id="A0ABD3UC88"/>
<feature type="region of interest" description="Disordered" evidence="1">
    <location>
        <begin position="37"/>
        <end position="56"/>
    </location>
</feature>
<keyword evidence="3" id="KW-1185">Reference proteome</keyword>
<dbReference type="EMBL" id="JBJQND010000016">
    <property type="protein sequence ID" value="KAL3846627.1"/>
    <property type="molecule type" value="Genomic_DNA"/>
</dbReference>
<gene>
    <name evidence="2" type="ORF">ACJMK2_017601</name>
</gene>
<sequence>MHVQCSNGCQVNIHVKRRSKGIQCSLDIYTDSEMENKIDTFDEPYTDPNDDAPDIEDECSMIRESDDSSYKPDESDPMDSSFNSDTSVKCINSYELITDLMVQSNLYIAIYGLYN</sequence>
<feature type="region of interest" description="Disordered" evidence="1">
    <location>
        <begin position="64"/>
        <end position="84"/>
    </location>
</feature>
<evidence type="ECO:0000313" key="3">
    <source>
        <dbReference type="Proteomes" id="UP001634394"/>
    </source>
</evidence>
<feature type="compositionally biased region" description="Acidic residues" evidence="1">
    <location>
        <begin position="41"/>
        <end position="56"/>
    </location>
</feature>
<reference evidence="2 3" key="1">
    <citation type="submission" date="2024-11" db="EMBL/GenBank/DDBJ databases">
        <title>Chromosome-level genome assembly of the freshwater bivalve Anodonta woodiana.</title>
        <authorList>
            <person name="Chen X."/>
        </authorList>
    </citation>
    <scope>NUCLEOTIDE SEQUENCE [LARGE SCALE GENOMIC DNA]</scope>
    <source>
        <strain evidence="2">MN2024</strain>
        <tissue evidence="2">Gills</tissue>
    </source>
</reference>
<dbReference type="Proteomes" id="UP001634394">
    <property type="component" value="Unassembled WGS sequence"/>
</dbReference>
<evidence type="ECO:0000256" key="1">
    <source>
        <dbReference type="SAM" id="MobiDB-lite"/>
    </source>
</evidence>
<name>A0ABD3UC88_SINWO</name>
<comment type="caution">
    <text evidence="2">The sequence shown here is derived from an EMBL/GenBank/DDBJ whole genome shotgun (WGS) entry which is preliminary data.</text>
</comment>